<feature type="transmembrane region" description="Helical" evidence="1">
    <location>
        <begin position="29"/>
        <end position="48"/>
    </location>
</feature>
<proteinExistence type="predicted"/>
<evidence type="ECO:0000313" key="2">
    <source>
        <dbReference type="EMBL" id="AXY02348.1"/>
    </source>
</evidence>
<gene>
    <name evidence="2" type="ORF">D1115_07970</name>
</gene>
<keyword evidence="1" id="KW-0472">Membrane</keyword>
<sequence>MTRLLAIAVLIVLAFVLFRYRTNEKVQKVTIITLISAFLIYTASIMIAELTR</sequence>
<organism evidence="2 3">
    <name type="scientific">Vibrio alfacsensis</name>
    <dbReference type="NCBI Taxonomy" id="1074311"/>
    <lineage>
        <taxon>Bacteria</taxon>
        <taxon>Pseudomonadati</taxon>
        <taxon>Pseudomonadota</taxon>
        <taxon>Gammaproteobacteria</taxon>
        <taxon>Vibrionales</taxon>
        <taxon>Vibrionaceae</taxon>
        <taxon>Vibrio</taxon>
    </lineage>
</organism>
<dbReference type="EMBL" id="CP032093">
    <property type="protein sequence ID" value="AXY02348.1"/>
    <property type="molecule type" value="Genomic_DNA"/>
</dbReference>
<reference evidence="2 3" key="1">
    <citation type="submission" date="2018-08" db="EMBL/GenBank/DDBJ databases">
        <title>Genomic taxonomy of the Vibrionaceae family.</title>
        <authorList>
            <person name="Gomez-Gil B."/>
            <person name="Tanaka M."/>
            <person name="Sawabe T."/>
            <person name="Enciso-Ibarra K."/>
        </authorList>
    </citation>
    <scope>NUCLEOTIDE SEQUENCE [LARGE SCALE GENOMIC DNA]</scope>
    <source>
        <strain evidence="2 3">CAIM 1831</strain>
    </source>
</reference>
<keyword evidence="1" id="KW-1133">Transmembrane helix</keyword>
<evidence type="ECO:0000256" key="1">
    <source>
        <dbReference type="SAM" id="Phobius"/>
    </source>
</evidence>
<evidence type="ECO:0000313" key="3">
    <source>
        <dbReference type="Proteomes" id="UP000262832"/>
    </source>
</evidence>
<dbReference type="Proteomes" id="UP000262832">
    <property type="component" value="Chromosome I"/>
</dbReference>
<keyword evidence="3" id="KW-1185">Reference proteome</keyword>
<dbReference type="RefSeq" id="WP_128810983.1">
    <property type="nucleotide sequence ID" value="NZ_AP019849.1"/>
</dbReference>
<name>A0ABM6YX16_9VIBR</name>
<keyword evidence="1" id="KW-0812">Transmembrane</keyword>
<protein>
    <submittedName>
        <fullName evidence="2">Uncharacterized protein</fullName>
    </submittedName>
</protein>
<accession>A0ABM6YX16</accession>